<protein>
    <submittedName>
        <fullName evidence="1">Uncharacterized protein</fullName>
    </submittedName>
</protein>
<dbReference type="AlphaFoldDB" id="A0A9P4U073"/>
<name>A0A9P4U073_9PEZI</name>
<dbReference type="EMBL" id="MU007030">
    <property type="protein sequence ID" value="KAF2431648.1"/>
    <property type="molecule type" value="Genomic_DNA"/>
</dbReference>
<dbReference type="Proteomes" id="UP000800235">
    <property type="component" value="Unassembled WGS sequence"/>
</dbReference>
<keyword evidence="2" id="KW-1185">Reference proteome</keyword>
<evidence type="ECO:0000313" key="2">
    <source>
        <dbReference type="Proteomes" id="UP000800235"/>
    </source>
</evidence>
<accession>A0A9P4U073</accession>
<gene>
    <name evidence="1" type="ORF">EJ08DRAFT_678141</name>
</gene>
<proteinExistence type="predicted"/>
<evidence type="ECO:0000313" key="1">
    <source>
        <dbReference type="EMBL" id="KAF2431648.1"/>
    </source>
</evidence>
<comment type="caution">
    <text evidence="1">The sequence shown here is derived from an EMBL/GenBank/DDBJ whole genome shotgun (WGS) entry which is preliminary data.</text>
</comment>
<reference evidence="1" key="1">
    <citation type="journal article" date="2020" name="Stud. Mycol.">
        <title>101 Dothideomycetes genomes: a test case for predicting lifestyles and emergence of pathogens.</title>
        <authorList>
            <person name="Haridas S."/>
            <person name="Albert R."/>
            <person name="Binder M."/>
            <person name="Bloem J."/>
            <person name="Labutti K."/>
            <person name="Salamov A."/>
            <person name="Andreopoulos B."/>
            <person name="Baker S."/>
            <person name="Barry K."/>
            <person name="Bills G."/>
            <person name="Bluhm B."/>
            <person name="Cannon C."/>
            <person name="Castanera R."/>
            <person name="Culley D."/>
            <person name="Daum C."/>
            <person name="Ezra D."/>
            <person name="Gonzalez J."/>
            <person name="Henrissat B."/>
            <person name="Kuo A."/>
            <person name="Liang C."/>
            <person name="Lipzen A."/>
            <person name="Lutzoni F."/>
            <person name="Magnuson J."/>
            <person name="Mondo S."/>
            <person name="Nolan M."/>
            <person name="Ohm R."/>
            <person name="Pangilinan J."/>
            <person name="Park H.-J."/>
            <person name="Ramirez L."/>
            <person name="Alfaro M."/>
            <person name="Sun H."/>
            <person name="Tritt A."/>
            <person name="Yoshinaga Y."/>
            <person name="Zwiers L.-H."/>
            <person name="Turgeon B."/>
            <person name="Goodwin S."/>
            <person name="Spatafora J."/>
            <person name="Crous P."/>
            <person name="Grigoriev I."/>
        </authorList>
    </citation>
    <scope>NUCLEOTIDE SEQUENCE</scope>
    <source>
        <strain evidence="1">CBS 130266</strain>
    </source>
</reference>
<sequence>MLNLRPNLGTPYPKLNWAMGMPYWEAVELSIHRARQCWDPHWSLKRGYDNETADAIWNRMLWAIDEARLKYASPNPDENVYIRKWSHYEEWFHTNDTRFEWWREYYQERSAHIGFVVEIMGEPGYGERGSPVMDLHTRRLGTDGLEMCNYNTILNRYTTGFETAQRTYAQIYRWLLRKSPLFRRIAIWAELNVEMREPGGHFGVNTATGDAKFYTWLMQPRKWYQVYCSIVDIDSHSQASVLVKWNYDWGVGEMVRAVSERWCNQALGYARRRVPKFEYLEGQFVQWAGVVGEFSDGIRAKGCSNLCK</sequence>
<organism evidence="1 2">
    <name type="scientific">Tothia fuscella</name>
    <dbReference type="NCBI Taxonomy" id="1048955"/>
    <lineage>
        <taxon>Eukaryota</taxon>
        <taxon>Fungi</taxon>
        <taxon>Dikarya</taxon>
        <taxon>Ascomycota</taxon>
        <taxon>Pezizomycotina</taxon>
        <taxon>Dothideomycetes</taxon>
        <taxon>Pleosporomycetidae</taxon>
        <taxon>Venturiales</taxon>
        <taxon>Cylindrosympodiaceae</taxon>
        <taxon>Tothia</taxon>
    </lineage>
</organism>